<evidence type="ECO:0000313" key="3">
    <source>
        <dbReference type="Proteomes" id="UP001374579"/>
    </source>
</evidence>
<reference evidence="2 3" key="1">
    <citation type="submission" date="2024-02" db="EMBL/GenBank/DDBJ databases">
        <title>Chromosome-scale genome assembly of the rough periwinkle Littorina saxatilis.</title>
        <authorList>
            <person name="De Jode A."/>
            <person name="Faria R."/>
            <person name="Formenti G."/>
            <person name="Sims Y."/>
            <person name="Smith T.P."/>
            <person name="Tracey A."/>
            <person name="Wood J.M.D."/>
            <person name="Zagrodzka Z.B."/>
            <person name="Johannesson K."/>
            <person name="Butlin R.K."/>
            <person name="Leder E.H."/>
        </authorList>
    </citation>
    <scope>NUCLEOTIDE SEQUENCE [LARGE SCALE GENOMIC DNA]</scope>
    <source>
        <strain evidence="2">Snail1</strain>
        <tissue evidence="2">Muscle</tissue>
    </source>
</reference>
<protein>
    <submittedName>
        <fullName evidence="2">Uncharacterized protein</fullName>
    </submittedName>
</protein>
<keyword evidence="3" id="KW-1185">Reference proteome</keyword>
<organism evidence="2 3">
    <name type="scientific">Littorina saxatilis</name>
    <dbReference type="NCBI Taxonomy" id="31220"/>
    <lineage>
        <taxon>Eukaryota</taxon>
        <taxon>Metazoa</taxon>
        <taxon>Spiralia</taxon>
        <taxon>Lophotrochozoa</taxon>
        <taxon>Mollusca</taxon>
        <taxon>Gastropoda</taxon>
        <taxon>Caenogastropoda</taxon>
        <taxon>Littorinimorpha</taxon>
        <taxon>Littorinoidea</taxon>
        <taxon>Littorinidae</taxon>
        <taxon>Littorina</taxon>
    </lineage>
</organism>
<feature type="region of interest" description="Disordered" evidence="1">
    <location>
        <begin position="1"/>
        <end position="22"/>
    </location>
</feature>
<dbReference type="EMBL" id="JBAMIC010000002">
    <property type="protein sequence ID" value="KAK7113578.1"/>
    <property type="molecule type" value="Genomic_DNA"/>
</dbReference>
<comment type="caution">
    <text evidence="2">The sequence shown here is derived from an EMBL/GenBank/DDBJ whole genome shotgun (WGS) entry which is preliminary data.</text>
</comment>
<name>A0AAN9BY91_9CAEN</name>
<dbReference type="AlphaFoldDB" id="A0AAN9BY91"/>
<gene>
    <name evidence="2" type="ORF">V1264_012841</name>
</gene>
<dbReference type="Proteomes" id="UP001374579">
    <property type="component" value="Unassembled WGS sequence"/>
</dbReference>
<accession>A0AAN9BY91</accession>
<proteinExistence type="predicted"/>
<evidence type="ECO:0000313" key="2">
    <source>
        <dbReference type="EMBL" id="KAK7113578.1"/>
    </source>
</evidence>
<sequence length="104" mass="11625">MFWPSPAELTSPEVKDDVPHRRASSYKRYSANLDLLLAEFMSHNNEQQKGREGLADDAQATLTRQNDVITTAPVTCINDVIRSQLCQAEETSRSDVTNINSTLT</sequence>
<evidence type="ECO:0000256" key="1">
    <source>
        <dbReference type="SAM" id="MobiDB-lite"/>
    </source>
</evidence>